<keyword evidence="2" id="KW-0547">Nucleotide-binding</keyword>
<proteinExistence type="predicted"/>
<organism evidence="6 7">
    <name type="scientific">Calocera cornea HHB12733</name>
    <dbReference type="NCBI Taxonomy" id="1353952"/>
    <lineage>
        <taxon>Eukaryota</taxon>
        <taxon>Fungi</taxon>
        <taxon>Dikarya</taxon>
        <taxon>Basidiomycota</taxon>
        <taxon>Agaricomycotina</taxon>
        <taxon>Dacrymycetes</taxon>
        <taxon>Dacrymycetales</taxon>
        <taxon>Dacrymycetaceae</taxon>
        <taxon>Calocera</taxon>
    </lineage>
</organism>
<name>A0A165DF30_9BASI</name>
<evidence type="ECO:0000256" key="1">
    <source>
        <dbReference type="ARBA" id="ARBA00022527"/>
    </source>
</evidence>
<dbReference type="SUPFAM" id="SSF56112">
    <property type="entry name" value="Protein kinase-like (PK-like)"/>
    <property type="match status" value="1"/>
</dbReference>
<dbReference type="PANTHER" id="PTHR24055">
    <property type="entry name" value="MITOGEN-ACTIVATED PROTEIN KINASE"/>
    <property type="match status" value="1"/>
</dbReference>
<evidence type="ECO:0000256" key="4">
    <source>
        <dbReference type="SAM" id="MobiDB-lite"/>
    </source>
</evidence>
<keyword evidence="1" id="KW-0723">Serine/threonine-protein kinase</keyword>
<dbReference type="STRING" id="1353952.A0A165DF30"/>
<evidence type="ECO:0000313" key="7">
    <source>
        <dbReference type="Proteomes" id="UP000076842"/>
    </source>
</evidence>
<keyword evidence="7" id="KW-1185">Reference proteome</keyword>
<keyword evidence="1" id="KW-0418">Kinase</keyword>
<dbReference type="GO" id="GO:0004674">
    <property type="term" value="F:protein serine/threonine kinase activity"/>
    <property type="evidence" value="ECO:0007669"/>
    <property type="project" value="UniProtKB-KW"/>
</dbReference>
<dbReference type="InParanoid" id="A0A165DF30"/>
<evidence type="ECO:0000313" key="6">
    <source>
        <dbReference type="EMBL" id="KZT52674.1"/>
    </source>
</evidence>
<evidence type="ECO:0000256" key="2">
    <source>
        <dbReference type="ARBA" id="ARBA00022741"/>
    </source>
</evidence>
<gene>
    <name evidence="6" type="ORF">CALCODRAFT_511924</name>
</gene>
<keyword evidence="3" id="KW-0067">ATP-binding</keyword>
<reference evidence="6 7" key="1">
    <citation type="journal article" date="2016" name="Mol. Biol. Evol.">
        <title>Comparative Genomics of Early-Diverging Mushroom-Forming Fungi Provides Insights into the Origins of Lignocellulose Decay Capabilities.</title>
        <authorList>
            <person name="Nagy L.G."/>
            <person name="Riley R."/>
            <person name="Tritt A."/>
            <person name="Adam C."/>
            <person name="Daum C."/>
            <person name="Floudas D."/>
            <person name="Sun H."/>
            <person name="Yadav J.S."/>
            <person name="Pangilinan J."/>
            <person name="Larsson K.H."/>
            <person name="Matsuura K."/>
            <person name="Barry K."/>
            <person name="Labutti K."/>
            <person name="Kuo R."/>
            <person name="Ohm R.A."/>
            <person name="Bhattacharya S.S."/>
            <person name="Shirouzu T."/>
            <person name="Yoshinaga Y."/>
            <person name="Martin F.M."/>
            <person name="Grigoriev I.V."/>
            <person name="Hibbett D.S."/>
        </authorList>
    </citation>
    <scope>NUCLEOTIDE SEQUENCE [LARGE SCALE GENOMIC DNA]</scope>
    <source>
        <strain evidence="6 7">HHB12733</strain>
    </source>
</reference>
<feature type="region of interest" description="Disordered" evidence="4">
    <location>
        <begin position="204"/>
        <end position="226"/>
    </location>
</feature>
<sequence>MSPLHRHMSHPNEPQNCTGQTPPTRTSSLSSNTLSELSYLHSANLRHRDVKPHSLLANADCELMMCDSDPARAYRPHYGPGAQYGIAGVLDGTSWGRLHGHRLHRPAEANPQNLDALHEETLRRVTSTRPRILHEVPALHAITLAIHLPNHMLCFKPAKRISSDKALAPYLHVWHDAADEPVCFQKLDSGLDNDDMPPTKTLVGTHRSCSTSSGMISSPVPSGRMT</sequence>
<dbReference type="InterPro" id="IPR011009">
    <property type="entry name" value="Kinase-like_dom_sf"/>
</dbReference>
<feature type="compositionally biased region" description="Polar residues" evidence="4">
    <location>
        <begin position="207"/>
        <end position="226"/>
    </location>
</feature>
<dbReference type="EMBL" id="KV424059">
    <property type="protein sequence ID" value="KZT52674.1"/>
    <property type="molecule type" value="Genomic_DNA"/>
</dbReference>
<dbReference type="PROSITE" id="PS50011">
    <property type="entry name" value="PROTEIN_KINASE_DOM"/>
    <property type="match status" value="1"/>
</dbReference>
<dbReference type="Gene3D" id="1.10.510.10">
    <property type="entry name" value="Transferase(Phosphotransferase) domain 1"/>
    <property type="match status" value="2"/>
</dbReference>
<feature type="compositionally biased region" description="Low complexity" evidence="4">
    <location>
        <begin position="21"/>
        <end position="31"/>
    </location>
</feature>
<feature type="region of interest" description="Disordered" evidence="4">
    <location>
        <begin position="1"/>
        <end position="31"/>
    </location>
</feature>
<keyword evidence="1" id="KW-0808">Transferase</keyword>
<dbReference type="InterPro" id="IPR000719">
    <property type="entry name" value="Prot_kinase_dom"/>
</dbReference>
<protein>
    <recommendedName>
        <fullName evidence="5">Protein kinase domain-containing protein</fullName>
    </recommendedName>
</protein>
<evidence type="ECO:0000259" key="5">
    <source>
        <dbReference type="PROSITE" id="PS50011"/>
    </source>
</evidence>
<feature type="domain" description="Protein kinase" evidence="5">
    <location>
        <begin position="1"/>
        <end position="175"/>
    </location>
</feature>
<dbReference type="GO" id="GO:0005524">
    <property type="term" value="F:ATP binding"/>
    <property type="evidence" value="ECO:0007669"/>
    <property type="project" value="UniProtKB-KW"/>
</dbReference>
<evidence type="ECO:0000256" key="3">
    <source>
        <dbReference type="ARBA" id="ARBA00022840"/>
    </source>
</evidence>
<dbReference type="Proteomes" id="UP000076842">
    <property type="component" value="Unassembled WGS sequence"/>
</dbReference>
<dbReference type="InterPro" id="IPR050117">
    <property type="entry name" value="MAPK"/>
</dbReference>
<dbReference type="AlphaFoldDB" id="A0A165DF30"/>
<accession>A0A165DF30</accession>